<dbReference type="SMART" id="SM00671">
    <property type="entry name" value="SEL1"/>
    <property type="match status" value="2"/>
</dbReference>
<reference evidence="2 3" key="1">
    <citation type="submission" date="2014-09" db="EMBL/GenBank/DDBJ databases">
        <title>Draft genome of Bradyrhizobium japonicum Is-34.</title>
        <authorList>
            <person name="Tsurumaru H."/>
            <person name="Yamakawa T."/>
            <person name="Hashimoto S."/>
            <person name="Okizaki K."/>
            <person name="Kanesaki Y."/>
            <person name="Yoshikawa H."/>
            <person name="Yajima S."/>
        </authorList>
    </citation>
    <scope>NUCLEOTIDE SEQUENCE [LARGE SCALE GENOMIC DNA]</scope>
    <source>
        <strain evidence="2 3">Is-34</strain>
    </source>
</reference>
<dbReference type="Proteomes" id="UP000030377">
    <property type="component" value="Unassembled WGS sequence"/>
</dbReference>
<keyword evidence="1" id="KW-0732">Signal</keyword>
<comment type="caution">
    <text evidence="2">The sequence shown here is derived from an EMBL/GenBank/DDBJ whole genome shotgun (WGS) entry which is preliminary data.</text>
</comment>
<dbReference type="AlphaFoldDB" id="A0A0A3Y1F8"/>
<evidence type="ECO:0008006" key="4">
    <source>
        <dbReference type="Google" id="ProtNLM"/>
    </source>
</evidence>
<dbReference type="SUPFAM" id="SSF81901">
    <property type="entry name" value="HCP-like"/>
    <property type="match status" value="1"/>
</dbReference>
<dbReference type="Pfam" id="PF08238">
    <property type="entry name" value="Sel1"/>
    <property type="match status" value="2"/>
</dbReference>
<organism evidence="2 3">
    <name type="scientific">Bradyrhizobium japonicum</name>
    <dbReference type="NCBI Taxonomy" id="375"/>
    <lineage>
        <taxon>Bacteria</taxon>
        <taxon>Pseudomonadati</taxon>
        <taxon>Pseudomonadota</taxon>
        <taxon>Alphaproteobacteria</taxon>
        <taxon>Hyphomicrobiales</taxon>
        <taxon>Nitrobacteraceae</taxon>
        <taxon>Bradyrhizobium</taxon>
    </lineage>
</organism>
<dbReference type="InterPro" id="IPR050767">
    <property type="entry name" value="Sel1_AlgK"/>
</dbReference>
<accession>A0A0A3Y1F8</accession>
<evidence type="ECO:0000313" key="2">
    <source>
        <dbReference type="EMBL" id="KGT80480.1"/>
    </source>
</evidence>
<evidence type="ECO:0000313" key="3">
    <source>
        <dbReference type="Proteomes" id="UP000030377"/>
    </source>
</evidence>
<dbReference type="Gene3D" id="1.25.40.10">
    <property type="entry name" value="Tetratricopeptide repeat domain"/>
    <property type="match status" value="1"/>
</dbReference>
<evidence type="ECO:0000256" key="1">
    <source>
        <dbReference type="SAM" id="SignalP"/>
    </source>
</evidence>
<gene>
    <name evidence="2" type="ORF">MA20_07050</name>
</gene>
<dbReference type="PANTHER" id="PTHR11102:SF160">
    <property type="entry name" value="ERAD-ASSOCIATED E3 UBIQUITIN-PROTEIN LIGASE COMPONENT HRD3"/>
    <property type="match status" value="1"/>
</dbReference>
<proteinExistence type="predicted"/>
<dbReference type="EMBL" id="JRPN01000004">
    <property type="protein sequence ID" value="KGT80480.1"/>
    <property type="molecule type" value="Genomic_DNA"/>
</dbReference>
<name>A0A0A3Y1F8_BRAJP</name>
<dbReference type="InterPro" id="IPR011990">
    <property type="entry name" value="TPR-like_helical_dom_sf"/>
</dbReference>
<dbReference type="InterPro" id="IPR006597">
    <property type="entry name" value="Sel1-like"/>
</dbReference>
<feature type="chain" id="PRO_5002004817" description="Sel1 repeat family protein" evidence="1">
    <location>
        <begin position="17"/>
        <end position="165"/>
    </location>
</feature>
<feature type="signal peptide" evidence="1">
    <location>
        <begin position="1"/>
        <end position="16"/>
    </location>
</feature>
<sequence>MLAFALLAATTAIASADSVSRGSAAFHRGFYARAARELSPPAERGNAKALGLLGFMYEHGFGVPQAYDAAADLYCRGAEQGDPFAQAMLGLMYDKGHGVPEDFVLAYKWLNLAAARAGGREREAYLRFRDAVASKLSRNEIAAGQQFALGWVPGRPVLEPRPTGK</sequence>
<protein>
    <recommendedName>
        <fullName evidence="4">Sel1 repeat family protein</fullName>
    </recommendedName>
</protein>
<dbReference type="PANTHER" id="PTHR11102">
    <property type="entry name" value="SEL-1-LIKE PROTEIN"/>
    <property type="match status" value="1"/>
</dbReference>